<comment type="caution">
    <text evidence="2">The sequence shown here is derived from an EMBL/GenBank/DDBJ whole genome shotgun (WGS) entry which is preliminary data.</text>
</comment>
<feature type="compositionally biased region" description="Basic and acidic residues" evidence="1">
    <location>
        <begin position="53"/>
        <end position="62"/>
    </location>
</feature>
<accession>A0A9Q1FDS3</accession>
<dbReference type="AlphaFoldDB" id="A0A9Q1FDS3"/>
<proteinExistence type="predicted"/>
<feature type="compositionally biased region" description="Polar residues" evidence="1">
    <location>
        <begin position="29"/>
        <end position="49"/>
    </location>
</feature>
<feature type="region of interest" description="Disordered" evidence="1">
    <location>
        <begin position="29"/>
        <end position="72"/>
    </location>
</feature>
<dbReference type="Proteomes" id="UP001152622">
    <property type="component" value="Chromosome 6"/>
</dbReference>
<evidence type="ECO:0000256" key="1">
    <source>
        <dbReference type="SAM" id="MobiDB-lite"/>
    </source>
</evidence>
<keyword evidence="3" id="KW-1185">Reference proteome</keyword>
<gene>
    <name evidence="2" type="ORF">SKAU_G00191610</name>
</gene>
<dbReference type="EMBL" id="JAINUF010000006">
    <property type="protein sequence ID" value="KAJ8356367.1"/>
    <property type="molecule type" value="Genomic_DNA"/>
</dbReference>
<evidence type="ECO:0000313" key="2">
    <source>
        <dbReference type="EMBL" id="KAJ8356367.1"/>
    </source>
</evidence>
<name>A0A9Q1FDS3_SYNKA</name>
<reference evidence="2" key="1">
    <citation type="journal article" date="2023" name="Science">
        <title>Genome structures resolve the early diversification of teleost fishes.</title>
        <authorList>
            <person name="Parey E."/>
            <person name="Louis A."/>
            <person name="Montfort J."/>
            <person name="Bouchez O."/>
            <person name="Roques C."/>
            <person name="Iampietro C."/>
            <person name="Lluch J."/>
            <person name="Castinel A."/>
            <person name="Donnadieu C."/>
            <person name="Desvignes T."/>
            <person name="Floi Bucao C."/>
            <person name="Jouanno E."/>
            <person name="Wen M."/>
            <person name="Mejri S."/>
            <person name="Dirks R."/>
            <person name="Jansen H."/>
            <person name="Henkel C."/>
            <person name="Chen W.J."/>
            <person name="Zahm M."/>
            <person name="Cabau C."/>
            <person name="Klopp C."/>
            <person name="Thompson A.W."/>
            <person name="Robinson-Rechavi M."/>
            <person name="Braasch I."/>
            <person name="Lecointre G."/>
            <person name="Bobe J."/>
            <person name="Postlethwait J.H."/>
            <person name="Berthelot C."/>
            <person name="Roest Crollius H."/>
            <person name="Guiguen Y."/>
        </authorList>
    </citation>
    <scope>NUCLEOTIDE SEQUENCE</scope>
    <source>
        <strain evidence="2">WJC10195</strain>
    </source>
</reference>
<evidence type="ECO:0000313" key="3">
    <source>
        <dbReference type="Proteomes" id="UP001152622"/>
    </source>
</evidence>
<sequence length="96" mass="10438">MCESGFPGRAICVEWEVRAWLCPLLGEQQPPNCRPTSGNPLQLQSTTGHKLTRAPEMEEKRASRLGNASSFLGIPKTNAMDWVTLTGTPQGDGGRL</sequence>
<organism evidence="2 3">
    <name type="scientific">Synaphobranchus kaupii</name>
    <name type="common">Kaup's arrowtooth eel</name>
    <dbReference type="NCBI Taxonomy" id="118154"/>
    <lineage>
        <taxon>Eukaryota</taxon>
        <taxon>Metazoa</taxon>
        <taxon>Chordata</taxon>
        <taxon>Craniata</taxon>
        <taxon>Vertebrata</taxon>
        <taxon>Euteleostomi</taxon>
        <taxon>Actinopterygii</taxon>
        <taxon>Neopterygii</taxon>
        <taxon>Teleostei</taxon>
        <taxon>Anguilliformes</taxon>
        <taxon>Synaphobranchidae</taxon>
        <taxon>Synaphobranchus</taxon>
    </lineage>
</organism>
<protein>
    <submittedName>
        <fullName evidence="2">Uncharacterized protein</fullName>
    </submittedName>
</protein>